<dbReference type="EMBL" id="AP014961">
    <property type="protein sequence ID" value="BAS92496.1"/>
    <property type="molecule type" value="Genomic_DNA"/>
</dbReference>
<protein>
    <submittedName>
        <fullName evidence="1">Os05g0172000 protein</fullName>
    </submittedName>
</protein>
<name>Q65WV5_ORYSJ</name>
<proteinExistence type="predicted"/>
<dbReference type="Gramene" id="Os05t0172000-01">
    <property type="protein sequence ID" value="Os05t0172000-01"/>
    <property type="gene ID" value="Os05g0172000"/>
</dbReference>
<sequence>MNSSHNWHQVGWITMDVTPSDDISSVFCGLGYPSGHGFINLVAEDDIVVVEINIWWVWDDYNRSEYILPPFHNVNHSNISHIHIDVNESR</sequence>
<evidence type="ECO:0000313" key="2">
    <source>
        <dbReference type="Proteomes" id="UP000059680"/>
    </source>
</evidence>
<organism evidence="1 2">
    <name type="scientific">Oryza sativa subsp. japonica</name>
    <name type="common">Rice</name>
    <dbReference type="NCBI Taxonomy" id="39947"/>
    <lineage>
        <taxon>Eukaryota</taxon>
        <taxon>Viridiplantae</taxon>
        <taxon>Streptophyta</taxon>
        <taxon>Embryophyta</taxon>
        <taxon>Tracheophyta</taxon>
        <taxon>Spermatophyta</taxon>
        <taxon>Magnoliopsida</taxon>
        <taxon>Liliopsida</taxon>
        <taxon>Poales</taxon>
        <taxon>Poaceae</taxon>
        <taxon>BOP clade</taxon>
        <taxon>Oryzoideae</taxon>
        <taxon>Oryzeae</taxon>
        <taxon>Oryzinae</taxon>
        <taxon>Oryza</taxon>
        <taxon>Oryza sativa</taxon>
    </lineage>
</organism>
<dbReference type="PaxDb" id="39947-Q65WV5"/>
<keyword evidence="2" id="KW-1185">Reference proteome</keyword>
<dbReference type="HOGENOM" id="CLU_2444811_0_0_1"/>
<reference evidence="2" key="1">
    <citation type="journal article" date="2005" name="Nature">
        <title>The map-based sequence of the rice genome.</title>
        <authorList>
            <consortium name="International rice genome sequencing project (IRGSP)"/>
            <person name="Matsumoto T."/>
            <person name="Wu J."/>
            <person name="Kanamori H."/>
            <person name="Katayose Y."/>
            <person name="Fujisawa M."/>
            <person name="Namiki N."/>
            <person name="Mizuno H."/>
            <person name="Yamamoto K."/>
            <person name="Antonio B.A."/>
            <person name="Baba T."/>
            <person name="Sakata K."/>
            <person name="Nagamura Y."/>
            <person name="Aoki H."/>
            <person name="Arikawa K."/>
            <person name="Arita K."/>
            <person name="Bito T."/>
            <person name="Chiden Y."/>
            <person name="Fujitsuka N."/>
            <person name="Fukunaka R."/>
            <person name="Hamada M."/>
            <person name="Harada C."/>
            <person name="Hayashi A."/>
            <person name="Hijishita S."/>
            <person name="Honda M."/>
            <person name="Hosokawa S."/>
            <person name="Ichikawa Y."/>
            <person name="Idonuma A."/>
            <person name="Iijima M."/>
            <person name="Ikeda M."/>
            <person name="Ikeno M."/>
            <person name="Ito K."/>
            <person name="Ito S."/>
            <person name="Ito T."/>
            <person name="Ito Y."/>
            <person name="Ito Y."/>
            <person name="Iwabuchi A."/>
            <person name="Kamiya K."/>
            <person name="Karasawa W."/>
            <person name="Kurita K."/>
            <person name="Katagiri S."/>
            <person name="Kikuta A."/>
            <person name="Kobayashi H."/>
            <person name="Kobayashi N."/>
            <person name="Machita K."/>
            <person name="Maehara T."/>
            <person name="Masukawa M."/>
            <person name="Mizubayashi T."/>
            <person name="Mukai Y."/>
            <person name="Nagasaki H."/>
            <person name="Nagata Y."/>
            <person name="Naito S."/>
            <person name="Nakashima M."/>
            <person name="Nakama Y."/>
            <person name="Nakamichi Y."/>
            <person name="Nakamura M."/>
            <person name="Meguro A."/>
            <person name="Negishi M."/>
            <person name="Ohta I."/>
            <person name="Ohta T."/>
            <person name="Okamoto M."/>
            <person name="Ono N."/>
            <person name="Saji S."/>
            <person name="Sakaguchi M."/>
            <person name="Sakai K."/>
            <person name="Shibata M."/>
            <person name="Shimokawa T."/>
            <person name="Song J."/>
            <person name="Takazaki Y."/>
            <person name="Terasawa K."/>
            <person name="Tsugane M."/>
            <person name="Tsuji K."/>
            <person name="Ueda S."/>
            <person name="Waki K."/>
            <person name="Yamagata H."/>
            <person name="Yamamoto M."/>
            <person name="Yamamoto S."/>
            <person name="Yamane H."/>
            <person name="Yoshiki S."/>
            <person name="Yoshihara R."/>
            <person name="Yukawa K."/>
            <person name="Zhong H."/>
            <person name="Yano M."/>
            <person name="Yuan Q."/>
            <person name="Ouyang S."/>
            <person name="Liu J."/>
            <person name="Jones K.M."/>
            <person name="Gansberger K."/>
            <person name="Moffat K."/>
            <person name="Hill J."/>
            <person name="Bera J."/>
            <person name="Fadrosh D."/>
            <person name="Jin S."/>
            <person name="Johri S."/>
            <person name="Kim M."/>
            <person name="Overton L."/>
            <person name="Reardon M."/>
            <person name="Tsitrin T."/>
            <person name="Vuong H."/>
            <person name="Weaver B."/>
            <person name="Ciecko A."/>
            <person name="Tallon L."/>
            <person name="Jackson J."/>
            <person name="Pai G."/>
            <person name="Aken S.V."/>
            <person name="Utterback T."/>
            <person name="Reidmuller S."/>
            <person name="Feldblyum T."/>
            <person name="Hsiao J."/>
            <person name="Zismann V."/>
            <person name="Iobst S."/>
            <person name="de Vazeille A.R."/>
            <person name="Buell C.R."/>
            <person name="Ying K."/>
            <person name="Li Y."/>
            <person name="Lu T."/>
            <person name="Huang Y."/>
            <person name="Zhao Q."/>
            <person name="Feng Q."/>
            <person name="Zhang L."/>
            <person name="Zhu J."/>
            <person name="Weng Q."/>
            <person name="Mu J."/>
            <person name="Lu Y."/>
            <person name="Fan D."/>
            <person name="Liu Y."/>
            <person name="Guan J."/>
            <person name="Zhang Y."/>
            <person name="Yu S."/>
            <person name="Liu X."/>
            <person name="Zhang Y."/>
            <person name="Hong G."/>
            <person name="Han B."/>
            <person name="Choisne N."/>
            <person name="Demange N."/>
            <person name="Orjeda G."/>
            <person name="Samain S."/>
            <person name="Cattolico L."/>
            <person name="Pelletier E."/>
            <person name="Couloux A."/>
            <person name="Segurens B."/>
            <person name="Wincker P."/>
            <person name="D'Hont A."/>
            <person name="Scarpelli C."/>
            <person name="Weissenbach J."/>
            <person name="Salanoubat M."/>
            <person name="Quetier F."/>
            <person name="Yu Y."/>
            <person name="Kim H.R."/>
            <person name="Rambo T."/>
            <person name="Currie J."/>
            <person name="Collura K."/>
            <person name="Luo M."/>
            <person name="Yang T."/>
            <person name="Ammiraju J.S.S."/>
            <person name="Engler F."/>
            <person name="Soderlund C."/>
            <person name="Wing R.A."/>
            <person name="Palmer L.E."/>
            <person name="de la Bastide M."/>
            <person name="Spiegel L."/>
            <person name="Nascimento L."/>
            <person name="Zutavern T."/>
            <person name="O'Shaughnessy A."/>
            <person name="Dike S."/>
            <person name="Dedhia N."/>
            <person name="Preston R."/>
            <person name="Balija V."/>
            <person name="McCombie W.R."/>
            <person name="Chow T."/>
            <person name="Chen H."/>
            <person name="Chung M."/>
            <person name="Chen C."/>
            <person name="Shaw J."/>
            <person name="Wu H."/>
            <person name="Hsiao K."/>
            <person name="Chao Y."/>
            <person name="Chu M."/>
            <person name="Cheng C."/>
            <person name="Hour A."/>
            <person name="Lee P."/>
            <person name="Lin S."/>
            <person name="Lin Y."/>
            <person name="Liou J."/>
            <person name="Liu S."/>
            <person name="Hsing Y."/>
            <person name="Raghuvanshi S."/>
            <person name="Mohanty A."/>
            <person name="Bharti A.K."/>
            <person name="Gaur A."/>
            <person name="Gupta V."/>
            <person name="Kumar D."/>
            <person name="Ravi V."/>
            <person name="Vij S."/>
            <person name="Kapur A."/>
            <person name="Khurana P."/>
            <person name="Khurana P."/>
            <person name="Khurana J.P."/>
            <person name="Tyagi A.K."/>
            <person name="Gaikwad K."/>
            <person name="Singh A."/>
            <person name="Dalal V."/>
            <person name="Srivastava S."/>
            <person name="Dixit A."/>
            <person name="Pal A.K."/>
            <person name="Ghazi I.A."/>
            <person name="Yadav M."/>
            <person name="Pandit A."/>
            <person name="Bhargava A."/>
            <person name="Sureshbabu K."/>
            <person name="Batra K."/>
            <person name="Sharma T.R."/>
            <person name="Mohapatra T."/>
            <person name="Singh N.K."/>
            <person name="Messing J."/>
            <person name="Nelson A.B."/>
            <person name="Fuks G."/>
            <person name="Kavchok S."/>
            <person name="Keizer G."/>
            <person name="Linton E."/>
            <person name="Llaca V."/>
            <person name="Song R."/>
            <person name="Tanyolac B."/>
            <person name="Young S."/>
            <person name="Ho-Il K."/>
            <person name="Hahn J.H."/>
            <person name="Sangsakoo G."/>
            <person name="Vanavichit A."/>
            <person name="de Mattos Luiz.A.T."/>
            <person name="Zimmer P.D."/>
            <person name="Malone G."/>
            <person name="Dellagostin O."/>
            <person name="de Oliveira A.C."/>
            <person name="Bevan M."/>
            <person name="Bancroft I."/>
            <person name="Minx P."/>
            <person name="Cordum H."/>
            <person name="Wilson R."/>
            <person name="Cheng Z."/>
            <person name="Jin W."/>
            <person name="Jiang J."/>
            <person name="Leong S.A."/>
            <person name="Iwama H."/>
            <person name="Gojobori T."/>
            <person name="Itoh T."/>
            <person name="Niimura Y."/>
            <person name="Fujii Y."/>
            <person name="Habara T."/>
            <person name="Sakai H."/>
            <person name="Sato Y."/>
            <person name="Wilson G."/>
            <person name="Kumar K."/>
            <person name="McCouch S."/>
            <person name="Juretic N."/>
            <person name="Hoen D."/>
            <person name="Wright S."/>
            <person name="Bruskiewich R."/>
            <person name="Bureau T."/>
            <person name="Miyao A."/>
            <person name="Hirochika H."/>
            <person name="Nishikawa T."/>
            <person name="Kadowaki K."/>
            <person name="Sugiura M."/>
            <person name="Burr B."/>
            <person name="Sasaki T."/>
        </authorList>
    </citation>
    <scope>NUCLEOTIDE SEQUENCE [LARGE SCALE GENOMIC DNA]</scope>
    <source>
        <strain evidence="2">cv. Nipponbare</strain>
    </source>
</reference>
<reference evidence="1 2" key="2">
    <citation type="journal article" date="2013" name="Plant Cell Physiol.">
        <title>Rice Annotation Project Database (RAP-DB): an integrative and interactive database for rice genomics.</title>
        <authorList>
            <person name="Sakai H."/>
            <person name="Lee S.S."/>
            <person name="Tanaka T."/>
            <person name="Numa H."/>
            <person name="Kim J."/>
            <person name="Kawahara Y."/>
            <person name="Wakimoto H."/>
            <person name="Yang C.C."/>
            <person name="Iwamoto M."/>
            <person name="Abe T."/>
            <person name="Yamada Y."/>
            <person name="Muto A."/>
            <person name="Inokuchi H."/>
            <person name="Ikemura T."/>
            <person name="Matsumoto T."/>
            <person name="Sasaki T."/>
            <person name="Itoh T."/>
        </authorList>
    </citation>
    <scope>NUCLEOTIDE SEQUENCE [LARGE SCALE GENOMIC DNA]</scope>
    <source>
        <strain evidence="2">cv. Nipponbare</strain>
    </source>
</reference>
<accession>Q65WV5</accession>
<evidence type="ECO:0000313" key="1">
    <source>
        <dbReference type="EMBL" id="BAS92496.1"/>
    </source>
</evidence>
<dbReference type="AlphaFoldDB" id="Q65WV5"/>
<dbReference type="Proteomes" id="UP000059680">
    <property type="component" value="Chromosome 5"/>
</dbReference>
<gene>
    <name evidence="1" type="ordered locus">Os05g0172000</name>
    <name evidence="1" type="ORF">OSNPB_050172000</name>
</gene>
<dbReference type="InParanoid" id="Q65WV5"/>
<reference evidence="1 2" key="3">
    <citation type="journal article" date="2013" name="Rice">
        <title>Improvement of the Oryza sativa Nipponbare reference genome using next generation sequence and optical map data.</title>
        <authorList>
            <person name="Kawahara Y."/>
            <person name="de la Bastide M."/>
            <person name="Hamilton J.P."/>
            <person name="Kanamori H."/>
            <person name="McCombie W.R."/>
            <person name="Ouyang S."/>
            <person name="Schwartz D.C."/>
            <person name="Tanaka T."/>
            <person name="Wu J."/>
            <person name="Zhou S."/>
            <person name="Childs K.L."/>
            <person name="Davidson R.M."/>
            <person name="Lin H."/>
            <person name="Quesada-Ocampo L."/>
            <person name="Vaillancourt B."/>
            <person name="Sakai H."/>
            <person name="Lee S.S."/>
            <person name="Kim J."/>
            <person name="Numa H."/>
            <person name="Itoh T."/>
            <person name="Buell C.R."/>
            <person name="Matsumoto T."/>
        </authorList>
    </citation>
    <scope>NUCLEOTIDE SEQUENCE [LARGE SCALE GENOMIC DNA]</scope>
    <source>
        <strain evidence="2">cv. Nipponbare</strain>
    </source>
</reference>